<evidence type="ECO:0000256" key="7">
    <source>
        <dbReference type="SAM" id="MobiDB-lite"/>
    </source>
</evidence>
<evidence type="ECO:0000313" key="11">
    <source>
        <dbReference type="EMBL" id="QOY90781.1"/>
    </source>
</evidence>
<keyword evidence="4" id="KW-0378">Hydrolase</keyword>
<evidence type="ECO:0000256" key="5">
    <source>
        <dbReference type="ARBA" id="ARBA00022833"/>
    </source>
</evidence>
<dbReference type="InterPro" id="IPR050728">
    <property type="entry name" value="Zinc_Metalloprotease_M4"/>
</dbReference>
<feature type="region of interest" description="Disordered" evidence="7">
    <location>
        <begin position="270"/>
        <end position="304"/>
    </location>
</feature>
<proteinExistence type="predicted"/>
<keyword evidence="5" id="KW-0862">Zinc</keyword>
<name>A0A7S7NVX9_PALFE</name>
<dbReference type="Gene3D" id="2.60.120.260">
    <property type="entry name" value="Galactose-binding domain-like"/>
    <property type="match status" value="2"/>
</dbReference>
<dbReference type="Gene3D" id="1.10.390.10">
    <property type="entry name" value="Neutral Protease Domain 2"/>
    <property type="match status" value="1"/>
</dbReference>
<dbReference type="GO" id="GO:0004222">
    <property type="term" value="F:metalloendopeptidase activity"/>
    <property type="evidence" value="ECO:0007669"/>
    <property type="project" value="InterPro"/>
</dbReference>
<feature type="domain" description="Peptidase M4" evidence="8">
    <location>
        <begin position="244"/>
        <end position="407"/>
    </location>
</feature>
<keyword evidence="3" id="KW-0732">Signal</keyword>
<dbReference type="PANTHER" id="PTHR33794:SF1">
    <property type="entry name" value="BACILLOLYSIN"/>
    <property type="match status" value="1"/>
</dbReference>
<dbReference type="InterPro" id="IPR013783">
    <property type="entry name" value="Ig-like_fold"/>
</dbReference>
<dbReference type="Pfam" id="PF01447">
    <property type="entry name" value="Peptidase_M4"/>
    <property type="match status" value="1"/>
</dbReference>
<dbReference type="Gene3D" id="3.10.170.10">
    <property type="match status" value="1"/>
</dbReference>
<dbReference type="GO" id="GO:0046872">
    <property type="term" value="F:metal ion binding"/>
    <property type="evidence" value="ECO:0007669"/>
    <property type="project" value="UniProtKB-KW"/>
</dbReference>
<dbReference type="KEGG" id="pfer:IRI77_12785"/>
<evidence type="ECO:0000256" key="1">
    <source>
        <dbReference type="ARBA" id="ARBA00022670"/>
    </source>
</evidence>
<dbReference type="EMBL" id="CP063849">
    <property type="protein sequence ID" value="QOY90781.1"/>
    <property type="molecule type" value="Genomic_DNA"/>
</dbReference>
<evidence type="ECO:0000259" key="8">
    <source>
        <dbReference type="Pfam" id="PF01447"/>
    </source>
</evidence>
<evidence type="ECO:0000259" key="10">
    <source>
        <dbReference type="Pfam" id="PF07504"/>
    </source>
</evidence>
<sequence length="1109" mass="120628">MRLTSSMLILAAFTGGLLFAERRTLSEDELARLELQQSTRVETSRAYVEAQQTRLGLDAGTTLQPAANPVLDEFGTLHVRFLQFFQGIPVRTGQLVTHLTVDGQMLPPTNRLHRRIDVDTKAATTAQQAIETIRLDLAAGNRALASMPASAIAGIPELYIDPVVETLALPAPASGPAPNADDESRRVAGFRLVYRVLAMPEEEAADEFHFPATYYFLDAATGRIVRKTSAEANEDVREPAVGNGFPIYRRKVQVNTTKVNGEYQLYDITRGKSPGNATRSNNNSDSHKFKKTSTITDGSNSWGDNQRYGSNMPLNGQTAQSPAVDIFWAVARTYDVLAKVFNYKGLDGNNTPISTRAHYDVNYTDAHYNYGAQAAFFGDGIVDPDPEKAVFPNISLPTIAHELGHGVWGYHMTTDYDRPSEASGLNEGHGDILGAITNFYTNVSLGKGSSLVYANDNNYFHSRMYNPGSYPPDPSKPPFYNQTGRRYWQSGMGTFEEHVQGCAYGHMFVMLVEGASTDPDSPTYSNYFPKGMAGIGLAKAARIWFLATTVFPPDNDPTFATMRDAWVDAAEYAYGADSAEVRAVTNAWAAINVGKAVKDTAQPQVSVTSLVLDETEGSLLVTASASDDTFPMVEFGLGNSVRATRMMPPYQAVIDISALKPGTYTAFARAVDFMGKSTLKSAQFTITGVNRALDNGSFEDGPDGWGISTGEMIWTNAASAYLGQNYLRFRDDGQTASRKFKLPKEALNAKLSIRYRVVGVEYLPGENLFVDLYDAGINKTTPLADISSEEVTISDPLHHYKRLEFNVTPFKDKDMLLRLKASLIKSNTTRFVIDAVSLTYTLPQAITLKAELDEPGDVLRMRAATSGVSADTIKLVQYRINGQTVGIDGNTLDGAVFNTGQVPPGTYNVQAFLVRYDDSEFGSNIVPITFTGKKNIVTNGGFENGQSGWTLPGLNSSIGTNDAENQLNYSQTGVRYARFTTSGAAGTSKLRQLIAIPQNPQSVTISFYLKLRVTTKDPGDVFKAALVSINNQVLLPITSVNGGTTLPPQDAVAGYTRVVYSLNQAQLQALRGTTVYLEFSVDQNASTVTSFFVDDVSVYAPVLGLGLGS</sequence>
<dbReference type="InterPro" id="IPR001570">
    <property type="entry name" value="Peptidase_M4_C_domain"/>
</dbReference>
<feature type="domain" description="FTP" evidence="10">
    <location>
        <begin position="72"/>
        <end position="104"/>
    </location>
</feature>
<reference evidence="11 12" key="1">
    <citation type="submission" date="2020-10" db="EMBL/GenBank/DDBJ databases">
        <title>Complete genome sequence of Paludibaculum fermentans P105T, a facultatively anaerobic acidobacterium capable of dissimilatory Fe(III) reduction.</title>
        <authorList>
            <person name="Dedysh S.N."/>
            <person name="Beletsky A.V."/>
            <person name="Kulichevskaya I.S."/>
            <person name="Mardanov A.V."/>
            <person name="Ravin N.V."/>
        </authorList>
    </citation>
    <scope>NUCLEOTIDE SEQUENCE [LARGE SCALE GENOMIC DNA]</scope>
    <source>
        <strain evidence="11 12">P105</strain>
    </source>
</reference>
<dbReference type="Pfam" id="PF02868">
    <property type="entry name" value="Peptidase_M4_C"/>
    <property type="match status" value="1"/>
</dbReference>
<dbReference type="AlphaFoldDB" id="A0A7S7NVX9"/>
<dbReference type="PANTHER" id="PTHR33794">
    <property type="entry name" value="BACILLOLYSIN"/>
    <property type="match status" value="1"/>
</dbReference>
<dbReference type="InterPro" id="IPR013856">
    <property type="entry name" value="Peptidase_M4_domain"/>
</dbReference>
<evidence type="ECO:0000256" key="2">
    <source>
        <dbReference type="ARBA" id="ARBA00022723"/>
    </source>
</evidence>
<keyword evidence="1" id="KW-0645">Protease</keyword>
<dbReference type="Pfam" id="PF07504">
    <property type="entry name" value="FTP"/>
    <property type="match status" value="1"/>
</dbReference>
<gene>
    <name evidence="11" type="ORF">IRI77_12785</name>
</gene>
<dbReference type="InterPro" id="IPR027268">
    <property type="entry name" value="Peptidase_M4/M1_CTD_sf"/>
</dbReference>
<dbReference type="Proteomes" id="UP000593892">
    <property type="component" value="Chromosome"/>
</dbReference>
<organism evidence="11 12">
    <name type="scientific">Paludibaculum fermentans</name>
    <dbReference type="NCBI Taxonomy" id="1473598"/>
    <lineage>
        <taxon>Bacteria</taxon>
        <taxon>Pseudomonadati</taxon>
        <taxon>Acidobacteriota</taxon>
        <taxon>Terriglobia</taxon>
        <taxon>Bryobacterales</taxon>
        <taxon>Bryobacteraceae</taxon>
        <taxon>Paludibaculum</taxon>
    </lineage>
</organism>
<dbReference type="Gene3D" id="3.10.450.490">
    <property type="match status" value="1"/>
</dbReference>
<protein>
    <submittedName>
        <fullName evidence="11">M4 family metallopeptidase</fullName>
    </submittedName>
</protein>
<feature type="domain" description="Peptidase M4 C-terminal" evidence="9">
    <location>
        <begin position="421"/>
        <end position="593"/>
    </location>
</feature>
<dbReference type="Gene3D" id="2.60.40.10">
    <property type="entry name" value="Immunoglobulins"/>
    <property type="match status" value="1"/>
</dbReference>
<dbReference type="RefSeq" id="WP_194452438.1">
    <property type="nucleotide sequence ID" value="NZ_CP063849.1"/>
</dbReference>
<keyword evidence="2" id="KW-0479">Metal-binding</keyword>
<keyword evidence="6" id="KW-0482">Metalloprotease</keyword>
<dbReference type="InterPro" id="IPR011096">
    <property type="entry name" value="FTP_domain"/>
</dbReference>
<evidence type="ECO:0000313" key="12">
    <source>
        <dbReference type="Proteomes" id="UP000593892"/>
    </source>
</evidence>
<feature type="compositionally biased region" description="Polar residues" evidence="7">
    <location>
        <begin position="275"/>
        <end position="284"/>
    </location>
</feature>
<evidence type="ECO:0000256" key="3">
    <source>
        <dbReference type="ARBA" id="ARBA00022729"/>
    </source>
</evidence>
<dbReference type="GO" id="GO:0006508">
    <property type="term" value="P:proteolysis"/>
    <property type="evidence" value="ECO:0007669"/>
    <property type="project" value="UniProtKB-KW"/>
</dbReference>
<dbReference type="SUPFAM" id="SSF55486">
    <property type="entry name" value="Metalloproteases ('zincins'), catalytic domain"/>
    <property type="match status" value="1"/>
</dbReference>
<evidence type="ECO:0000259" key="9">
    <source>
        <dbReference type="Pfam" id="PF02868"/>
    </source>
</evidence>
<keyword evidence="12" id="KW-1185">Reference proteome</keyword>
<evidence type="ECO:0000256" key="6">
    <source>
        <dbReference type="ARBA" id="ARBA00023049"/>
    </source>
</evidence>
<accession>A0A7S7NVX9</accession>
<feature type="compositionally biased region" description="Polar residues" evidence="7">
    <location>
        <begin position="292"/>
        <end position="304"/>
    </location>
</feature>
<evidence type="ECO:0000256" key="4">
    <source>
        <dbReference type="ARBA" id="ARBA00022801"/>
    </source>
</evidence>